<dbReference type="OrthoDB" id="126237at2759"/>
<dbReference type="PANTHER" id="PTHR11439">
    <property type="entry name" value="GAG-POL-RELATED RETROTRANSPOSON"/>
    <property type="match status" value="1"/>
</dbReference>
<dbReference type="InterPro" id="IPR013103">
    <property type="entry name" value="RVT_2"/>
</dbReference>
<evidence type="ECO:0000313" key="3">
    <source>
        <dbReference type="Proteomes" id="UP000237271"/>
    </source>
</evidence>
<feature type="domain" description="Reverse transcriptase Ty1/copia-type" evidence="1">
    <location>
        <begin position="118"/>
        <end position="351"/>
    </location>
</feature>
<dbReference type="Pfam" id="PF07727">
    <property type="entry name" value="RVT_2"/>
    <property type="match status" value="1"/>
</dbReference>
<organism evidence="2 3">
    <name type="scientific">Phytophthora palmivora</name>
    <dbReference type="NCBI Taxonomy" id="4796"/>
    <lineage>
        <taxon>Eukaryota</taxon>
        <taxon>Sar</taxon>
        <taxon>Stramenopiles</taxon>
        <taxon>Oomycota</taxon>
        <taxon>Peronosporomycetes</taxon>
        <taxon>Peronosporales</taxon>
        <taxon>Peronosporaceae</taxon>
        <taxon>Phytophthora</taxon>
    </lineage>
</organism>
<name>A0A2P4X3B6_9STRA</name>
<dbReference type="AlphaFoldDB" id="A0A2P4X3B6"/>
<evidence type="ECO:0000259" key="1">
    <source>
        <dbReference type="Pfam" id="PF07727"/>
    </source>
</evidence>
<dbReference type="PANTHER" id="PTHR11439:SF491">
    <property type="entry name" value="INTEGRASE CATALYTIC DOMAIN-CONTAINING PROTEIN"/>
    <property type="match status" value="1"/>
</dbReference>
<reference evidence="2 3" key="1">
    <citation type="journal article" date="2017" name="Genome Biol. Evol.">
        <title>Phytophthora megakarya and P. palmivora, closely related causal agents of cacao black pod rot, underwent increases in genome sizes and gene numbers by different mechanisms.</title>
        <authorList>
            <person name="Ali S.S."/>
            <person name="Shao J."/>
            <person name="Lary D.J."/>
            <person name="Kronmiller B."/>
            <person name="Shen D."/>
            <person name="Strem M.D."/>
            <person name="Amoako-Attah I."/>
            <person name="Akrofi A.Y."/>
            <person name="Begoude B.A."/>
            <person name="Ten Hoopen G.M."/>
            <person name="Coulibaly K."/>
            <person name="Kebe B.I."/>
            <person name="Melnick R.L."/>
            <person name="Guiltinan M.J."/>
            <person name="Tyler B.M."/>
            <person name="Meinhardt L.W."/>
            <person name="Bailey B.A."/>
        </authorList>
    </citation>
    <scope>NUCLEOTIDE SEQUENCE [LARGE SCALE GENOMIC DNA]</scope>
    <source>
        <strain evidence="3">sbr112.9</strain>
    </source>
</reference>
<dbReference type="Proteomes" id="UP000237271">
    <property type="component" value="Unassembled WGS sequence"/>
</dbReference>
<dbReference type="CDD" id="cd09272">
    <property type="entry name" value="RNase_HI_RT_Ty1"/>
    <property type="match status" value="1"/>
</dbReference>
<keyword evidence="3" id="KW-1185">Reference proteome</keyword>
<gene>
    <name evidence="2" type="ORF">PHPALM_31161</name>
</gene>
<comment type="caution">
    <text evidence="2">The sequence shown here is derived from an EMBL/GenBank/DDBJ whole genome shotgun (WGS) entry which is preliminary data.</text>
</comment>
<evidence type="ECO:0000313" key="2">
    <source>
        <dbReference type="EMBL" id="POM60028.1"/>
    </source>
</evidence>
<sequence>MDTRSRKHNKNQLVDENVIRGKKKVNEQHLSLVEVVDSEEPEIEVDDLQLYAAHSAIALLTEETNPHQRILHESEVQIPHTVRQAMASPQRAEWWKGMERELAAMEEKYVLELVLENDVPEGTKILETMWRFQAKTDELGNILRYRPRLWGRGDKEVPGVDFNVLDTFSPVARMASFRVMIALCKIFKLLAFQCDINTAYLNARRKVVRYIRRIAGFPIKPGGVHKVNNALYGLHESGREWYDELHGWLTAKGLQRSSTESCLYYYIKGETIALVLVYVDDVICATNSESWKTQLFADLNDKYGIKDLGASKQLFRIEWQNDGVLLHQTKYAKEILERFGFADACGCRSPMDTTVKLRAATKADKETSMPYHEMIGALMYLATSTRPDIAFPVGYLSRFVQHPSVEHAGALKRVLKYLAATPNHGIIFKNQTNSDAENVEINGFVDADWGNCPDTRKSVSGYVMKIAEGPVAWAARRQNIVALSAAEAEYAAACEACEEGKSTKNILSEIVRS</sequence>
<proteinExistence type="predicted"/>
<dbReference type="EMBL" id="NCKW01016954">
    <property type="protein sequence ID" value="POM60028.1"/>
    <property type="molecule type" value="Genomic_DNA"/>
</dbReference>
<accession>A0A2P4X3B6</accession>
<protein>
    <submittedName>
        <fullName evidence="2">Integrase catalytic core protein</fullName>
    </submittedName>
</protein>